<feature type="compositionally biased region" description="Basic and acidic residues" evidence="12">
    <location>
        <begin position="300"/>
        <end position="311"/>
    </location>
</feature>
<dbReference type="SUPFAM" id="SSF48295">
    <property type="entry name" value="TrpR-like"/>
    <property type="match status" value="1"/>
</dbReference>
<evidence type="ECO:0000256" key="9">
    <source>
        <dbReference type="NCBIfam" id="TIGR00362"/>
    </source>
</evidence>
<dbReference type="RefSeq" id="WP_075662923.1">
    <property type="nucleotide sequence ID" value="NZ_CP009247.1"/>
</dbReference>
<reference evidence="15 16" key="1">
    <citation type="submission" date="2014-08" db="EMBL/GenBank/DDBJ databases">
        <title>Complete genome sequence of Corynebacterium frankenforstense ST18(T) (=DSM 45800(T)), isolated from raw cow milk.</title>
        <authorList>
            <person name="Ruckert C."/>
            <person name="Albersmeier A."/>
            <person name="Winkler A."/>
            <person name="Lipski A."/>
            <person name="Kalinowski J."/>
        </authorList>
    </citation>
    <scope>NUCLEOTIDE SEQUENCE [LARGE SCALE GENOMIC DNA]</scope>
    <source>
        <strain evidence="15 16">ST18</strain>
    </source>
</reference>
<dbReference type="InterPro" id="IPR010921">
    <property type="entry name" value="Trp_repressor/repl_initiator"/>
</dbReference>
<evidence type="ECO:0000256" key="4">
    <source>
        <dbReference type="ARBA" id="ARBA00022741"/>
    </source>
</evidence>
<gene>
    <name evidence="8" type="primary">dnaA</name>
    <name evidence="15" type="ORF">CFRA_00005</name>
</gene>
<feature type="binding site" evidence="8">
    <location>
        <position position="360"/>
    </location>
    <ligand>
        <name>ATP</name>
        <dbReference type="ChEBI" id="CHEBI:30616"/>
    </ligand>
</feature>
<dbReference type="GO" id="GO:0006270">
    <property type="term" value="P:DNA replication initiation"/>
    <property type="evidence" value="ECO:0007669"/>
    <property type="project" value="UniProtKB-UniRule"/>
</dbReference>
<feature type="region of interest" description="Disordered" evidence="12">
    <location>
        <begin position="296"/>
        <end position="315"/>
    </location>
</feature>
<dbReference type="Pfam" id="PF08299">
    <property type="entry name" value="Bac_DnaA_C"/>
    <property type="match status" value="1"/>
</dbReference>
<evidence type="ECO:0000313" key="15">
    <source>
        <dbReference type="EMBL" id="APT87957.1"/>
    </source>
</evidence>
<feature type="domain" description="AAA+ ATPase" evidence="13">
    <location>
        <begin position="347"/>
        <end position="475"/>
    </location>
</feature>
<dbReference type="FunFam" id="1.10.8.60:FF:000003">
    <property type="entry name" value="Chromosomal replication initiator protein DnaA"/>
    <property type="match status" value="1"/>
</dbReference>
<dbReference type="GO" id="GO:0005524">
    <property type="term" value="F:ATP binding"/>
    <property type="evidence" value="ECO:0007669"/>
    <property type="project" value="UniProtKB-UniRule"/>
</dbReference>
<dbReference type="PROSITE" id="PS01008">
    <property type="entry name" value="DNAA"/>
    <property type="match status" value="1"/>
</dbReference>
<keyword evidence="7 8" id="KW-0238">DNA-binding</keyword>
<dbReference type="GO" id="GO:0008289">
    <property type="term" value="F:lipid binding"/>
    <property type="evidence" value="ECO:0007669"/>
    <property type="project" value="UniProtKB-KW"/>
</dbReference>
<feature type="binding site" evidence="8">
    <location>
        <position position="362"/>
    </location>
    <ligand>
        <name>ATP</name>
        <dbReference type="ChEBI" id="CHEBI:30616"/>
    </ligand>
</feature>
<dbReference type="SMART" id="SM00382">
    <property type="entry name" value="AAA"/>
    <property type="match status" value="1"/>
</dbReference>
<dbReference type="InterPro" id="IPR013317">
    <property type="entry name" value="DnaA_dom"/>
</dbReference>
<dbReference type="GO" id="GO:0003688">
    <property type="term" value="F:DNA replication origin binding"/>
    <property type="evidence" value="ECO:0007669"/>
    <property type="project" value="UniProtKB-UniRule"/>
</dbReference>
<sequence length="657" mass="70714">MADGKQALEQTWREVVAELVGASERPDSGIPPLNHKQRAFLALAKPIVLVDGYVLLATPHQMAKQVVENELGEQITRVLSERMHRPCSLAVSVDPQAAHRETEEAHAVADAASAPVDSVIGQNPAAPQNAGQTGQAGSPAAAGFDAGENAGGFPGAGAPTEQRQAPHQSEAFDLTSSPAAFHDPEAQAGGPAQSGTPTQEQRRNEAPQQTEVPGYGEQTGFTPGSGPGSDPSGFGGAPTRQNDYNSGFSAPGAAGAPTPTPTRRDPATGTGGASAINGAPRQTEAGGWRQSYSGEAAQRLPREQPAHDPNRETSLNPRYTFESFVIGSSNRFANGAAVAVAENPARAYNPLFISGGSGLGKTHLLHAAGNYAKLLQPSLRIKYVSSEEFTNDYINSVRDDRQESFKRRYRNLDILMVDDIQFLQGKEGTQEEFFHTFNALHQANKQIILSSDRPPKELTTLEDRLRTRFQAGLIADIQPPDLETRIAILMKKAEADGTRVERDVLELIASRFESSIRELEGALVRVSAYSSLIKEPIDLANAEVALRDILPDPQDVVITASTIIETTAEHFGISTATLCGTGKTRAVTHARQLGMYLCRELTDLSLPKIGDQFGGKDHTTVMYADRKIRKEMTEKRDTYDEIQSLTQKIKNAGRASI</sequence>
<keyword evidence="2 8" id="KW-0963">Cytoplasm</keyword>
<feature type="region of interest" description="Domain III, AAA+ region" evidence="8">
    <location>
        <begin position="314"/>
        <end position="530"/>
    </location>
</feature>
<evidence type="ECO:0000256" key="3">
    <source>
        <dbReference type="ARBA" id="ARBA00022705"/>
    </source>
</evidence>
<dbReference type="PRINTS" id="PR00051">
    <property type="entry name" value="DNAA"/>
</dbReference>
<dbReference type="GO" id="GO:0005886">
    <property type="term" value="C:plasma membrane"/>
    <property type="evidence" value="ECO:0007669"/>
    <property type="project" value="TreeGrafter"/>
</dbReference>
<feature type="region of interest" description="Domain IV, binds dsDNA" evidence="8">
    <location>
        <begin position="531"/>
        <end position="657"/>
    </location>
</feature>
<dbReference type="Gene3D" id="1.10.8.60">
    <property type="match status" value="1"/>
</dbReference>
<evidence type="ECO:0000256" key="5">
    <source>
        <dbReference type="ARBA" id="ARBA00022840"/>
    </source>
</evidence>
<evidence type="ECO:0000313" key="16">
    <source>
        <dbReference type="Proteomes" id="UP000185434"/>
    </source>
</evidence>
<evidence type="ECO:0000256" key="7">
    <source>
        <dbReference type="ARBA" id="ARBA00023125"/>
    </source>
</evidence>
<dbReference type="KEGG" id="cfk:CFRA_00005"/>
<dbReference type="SUPFAM" id="SSF52540">
    <property type="entry name" value="P-loop containing nucleoside triphosphate hydrolases"/>
    <property type="match status" value="1"/>
</dbReference>
<evidence type="ECO:0000259" key="14">
    <source>
        <dbReference type="SMART" id="SM00760"/>
    </source>
</evidence>
<feature type="compositionally biased region" description="Polar residues" evidence="12">
    <location>
        <begin position="125"/>
        <end position="136"/>
    </location>
</feature>
<dbReference type="EMBL" id="CP009247">
    <property type="protein sequence ID" value="APT87957.1"/>
    <property type="molecule type" value="Genomic_DNA"/>
</dbReference>
<feature type="domain" description="Chromosomal replication initiator DnaA C-terminal" evidence="14">
    <location>
        <begin position="559"/>
        <end position="628"/>
    </location>
</feature>
<dbReference type="NCBIfam" id="NF010686">
    <property type="entry name" value="PRK14086.1"/>
    <property type="match status" value="1"/>
</dbReference>
<comment type="domain">
    <text evidence="8">Domain I is involved in oligomerization and binding regulators, domain II is flexibile and of varying length in different bacteria, domain III forms the AAA+ region, while domain IV binds dsDNA.</text>
</comment>
<comment type="subcellular location">
    <subcellularLocation>
        <location evidence="8">Cytoplasm</location>
    </subcellularLocation>
</comment>
<dbReference type="InterPro" id="IPR018312">
    <property type="entry name" value="Chromosome_initiator_DnaA_CS"/>
</dbReference>
<keyword evidence="5 8" id="KW-0067">ATP-binding</keyword>
<dbReference type="HAMAP" id="MF_00377">
    <property type="entry name" value="DnaA_bact"/>
    <property type="match status" value="1"/>
</dbReference>
<evidence type="ECO:0000256" key="1">
    <source>
        <dbReference type="ARBA" id="ARBA00006583"/>
    </source>
</evidence>
<comment type="subunit">
    <text evidence="8">Oligomerizes as a right-handed, spiral filament on DNA at oriC.</text>
</comment>
<dbReference type="InterPro" id="IPR020591">
    <property type="entry name" value="Chromosome_initiator_DnaA-like"/>
</dbReference>
<evidence type="ECO:0000256" key="11">
    <source>
        <dbReference type="RuleBase" id="RU004227"/>
    </source>
</evidence>
<dbReference type="SMART" id="SM00760">
    <property type="entry name" value="Bac_DnaA_C"/>
    <property type="match status" value="1"/>
</dbReference>
<name>A0A1L7CQ47_9CORY</name>
<dbReference type="FunFam" id="3.40.50.300:FF:000150">
    <property type="entry name" value="Chromosomal replication initiator protein DnaA"/>
    <property type="match status" value="1"/>
</dbReference>
<evidence type="ECO:0000259" key="13">
    <source>
        <dbReference type="SMART" id="SM00382"/>
    </source>
</evidence>
<keyword evidence="4 8" id="KW-0547">Nucleotide-binding</keyword>
<evidence type="ECO:0000256" key="12">
    <source>
        <dbReference type="SAM" id="MobiDB-lite"/>
    </source>
</evidence>
<keyword evidence="3 8" id="KW-0235">DNA replication</keyword>
<dbReference type="FunFam" id="1.10.1750.10:FF:000002">
    <property type="entry name" value="Chromosomal replication initiator protein DnaA"/>
    <property type="match status" value="1"/>
</dbReference>
<evidence type="ECO:0000256" key="10">
    <source>
        <dbReference type="RuleBase" id="RU000577"/>
    </source>
</evidence>
<comment type="function">
    <text evidence="8 10">Plays an essential role in the initiation and regulation of chromosomal replication. ATP-DnaA binds to the origin of replication (oriC) to initiate formation of the DNA replication initiation complex once per cell cycle. Binds the DnaA box (a 9 base pair repeat at the origin) and separates the double-stranded (ds)DNA. Forms a right-handed helical filament on oriC DNA; dsDNA binds to the exterior of the filament while single-stranded (ss)DNA is stabiized in the filament's interior. The ATP-DnaA-oriC complex binds and stabilizes one strand of the AT-rich DNA unwinding element (DUE), permitting loading of DNA polymerase. After initiation quickly degrades to an ADP-DnaA complex that is not apt for DNA replication. Binds acidic phospholipids.</text>
</comment>
<evidence type="ECO:0000256" key="8">
    <source>
        <dbReference type="HAMAP-Rule" id="MF_00377"/>
    </source>
</evidence>
<dbReference type="InterPro" id="IPR027417">
    <property type="entry name" value="P-loop_NTPase"/>
</dbReference>
<evidence type="ECO:0000256" key="6">
    <source>
        <dbReference type="ARBA" id="ARBA00023121"/>
    </source>
</evidence>
<dbReference type="OrthoDB" id="9807019at2"/>
<accession>A0A1L7CQ47</accession>
<evidence type="ECO:0000256" key="2">
    <source>
        <dbReference type="ARBA" id="ARBA00022490"/>
    </source>
</evidence>
<dbReference type="GO" id="GO:0005737">
    <property type="term" value="C:cytoplasm"/>
    <property type="evidence" value="ECO:0007669"/>
    <property type="project" value="UniProtKB-SubCell"/>
</dbReference>
<proteinExistence type="inferred from homology"/>
<dbReference type="CDD" id="cd06571">
    <property type="entry name" value="Bac_DnaA_C"/>
    <property type="match status" value="1"/>
</dbReference>
<dbReference type="CDD" id="cd00009">
    <property type="entry name" value="AAA"/>
    <property type="match status" value="1"/>
</dbReference>
<dbReference type="PANTHER" id="PTHR30050:SF2">
    <property type="entry name" value="CHROMOSOMAL REPLICATION INITIATOR PROTEIN DNAA"/>
    <property type="match status" value="1"/>
</dbReference>
<comment type="similarity">
    <text evidence="1 8 11">Belongs to the DnaA family.</text>
</comment>
<dbReference type="STRING" id="1437875.CFRA_00005"/>
<dbReference type="InterPro" id="IPR001957">
    <property type="entry name" value="Chromosome_initiator_DnaA"/>
</dbReference>
<feature type="region of interest" description="Domain I, interacts with DnaA modulators" evidence="8">
    <location>
        <begin position="1"/>
        <end position="207"/>
    </location>
</feature>
<dbReference type="NCBIfam" id="TIGR00362">
    <property type="entry name" value="DnaA"/>
    <property type="match status" value="1"/>
</dbReference>
<dbReference type="GO" id="GO:0006275">
    <property type="term" value="P:regulation of DNA replication"/>
    <property type="evidence" value="ECO:0007669"/>
    <property type="project" value="UniProtKB-UniRule"/>
</dbReference>
<dbReference type="Pfam" id="PF00308">
    <property type="entry name" value="Bac_DnaA"/>
    <property type="match status" value="1"/>
</dbReference>
<dbReference type="InterPro" id="IPR013159">
    <property type="entry name" value="DnaA_C"/>
</dbReference>
<dbReference type="PANTHER" id="PTHR30050">
    <property type="entry name" value="CHROMOSOMAL REPLICATION INITIATOR PROTEIN DNAA"/>
    <property type="match status" value="1"/>
</dbReference>
<comment type="caution">
    <text evidence="8">Lacks conserved residue(s) required for the propagation of feature annotation.</text>
</comment>
<dbReference type="InterPro" id="IPR003593">
    <property type="entry name" value="AAA+_ATPase"/>
</dbReference>
<dbReference type="Proteomes" id="UP000185434">
    <property type="component" value="Chromosome"/>
</dbReference>
<dbReference type="Gene3D" id="1.10.1750.10">
    <property type="match status" value="1"/>
</dbReference>
<feature type="region of interest" description="Disordered" evidence="12">
    <location>
        <begin position="118"/>
        <end position="289"/>
    </location>
</feature>
<feature type="compositionally biased region" description="Low complexity" evidence="12">
    <location>
        <begin position="219"/>
        <end position="232"/>
    </location>
</feature>
<keyword evidence="6 8" id="KW-0446">Lipid-binding</keyword>
<dbReference type="AlphaFoldDB" id="A0A1L7CQ47"/>
<keyword evidence="16" id="KW-1185">Reference proteome</keyword>
<organism evidence="15 16">
    <name type="scientific">Corynebacterium frankenforstense DSM 45800</name>
    <dbReference type="NCBI Taxonomy" id="1437875"/>
    <lineage>
        <taxon>Bacteria</taxon>
        <taxon>Bacillati</taxon>
        <taxon>Actinomycetota</taxon>
        <taxon>Actinomycetes</taxon>
        <taxon>Mycobacteriales</taxon>
        <taxon>Corynebacteriaceae</taxon>
        <taxon>Corynebacterium</taxon>
    </lineage>
</organism>
<feature type="compositionally biased region" description="Polar residues" evidence="12">
    <location>
        <begin position="239"/>
        <end position="248"/>
    </location>
</feature>
<protein>
    <recommendedName>
        <fullName evidence="8 9">Chromosomal replication initiator protein DnaA</fullName>
    </recommendedName>
</protein>
<feature type="binding site" evidence="8">
    <location>
        <position position="358"/>
    </location>
    <ligand>
        <name>ATP</name>
        <dbReference type="ChEBI" id="CHEBI:30616"/>
    </ligand>
</feature>
<dbReference type="Gene3D" id="3.40.50.300">
    <property type="entry name" value="P-loop containing nucleotide triphosphate hydrolases"/>
    <property type="match status" value="1"/>
</dbReference>
<feature type="binding site" evidence="8">
    <location>
        <position position="361"/>
    </location>
    <ligand>
        <name>ATP</name>
        <dbReference type="ChEBI" id="CHEBI:30616"/>
    </ligand>
</feature>